<organism evidence="1 2">
    <name type="scientific">Lentzea sokolovensis</name>
    <dbReference type="NCBI Taxonomy" id="3095429"/>
    <lineage>
        <taxon>Bacteria</taxon>
        <taxon>Bacillati</taxon>
        <taxon>Actinomycetota</taxon>
        <taxon>Actinomycetes</taxon>
        <taxon>Pseudonocardiales</taxon>
        <taxon>Pseudonocardiaceae</taxon>
        <taxon>Lentzea</taxon>
    </lineage>
</organism>
<dbReference type="EMBL" id="JAXAVU010000014">
    <property type="protein sequence ID" value="MDX8148016.1"/>
    <property type="molecule type" value="Genomic_DNA"/>
</dbReference>
<protein>
    <submittedName>
        <fullName evidence="1">Uncharacterized protein</fullName>
    </submittedName>
</protein>
<proteinExistence type="predicted"/>
<accession>A0ABU4V891</accession>
<dbReference type="Proteomes" id="UP001285352">
    <property type="component" value="Unassembled WGS sequence"/>
</dbReference>
<evidence type="ECO:0000313" key="2">
    <source>
        <dbReference type="Proteomes" id="UP001285352"/>
    </source>
</evidence>
<comment type="caution">
    <text evidence="1">The sequence shown here is derived from an EMBL/GenBank/DDBJ whole genome shotgun (WGS) entry which is preliminary data.</text>
</comment>
<keyword evidence="2" id="KW-1185">Reference proteome</keyword>
<sequence>MREAEAQADRLSGHASRLCAERRLAAARPEPAAVLRRLSQRFGEVPADIGYPKLRDPMLDDKLMPYVRGLPYTSASSGGLVLISLA</sequence>
<gene>
    <name evidence="1" type="ORF">SK854_38295</name>
</gene>
<reference evidence="1 2" key="1">
    <citation type="submission" date="2023-11" db="EMBL/GenBank/DDBJ databases">
        <title>Lentzea sokolovensis, sp. nov., Lentzea kristufkii, sp. nov., and Lentzea miocenensis, sp. nov., rare actinobacteria from Sokolov Coal Basin, Miocene lacustrine sediment, Czech Republic.</title>
        <authorList>
            <person name="Lara A."/>
            <person name="Kotroba L."/>
            <person name="Nouioui I."/>
            <person name="Neumann-Schaal M."/>
            <person name="Mast Y."/>
            <person name="Chronakova A."/>
        </authorList>
    </citation>
    <scope>NUCLEOTIDE SEQUENCE [LARGE SCALE GENOMIC DNA]</scope>
    <source>
        <strain evidence="1 2">BCCO 10_0061</strain>
    </source>
</reference>
<dbReference type="RefSeq" id="WP_144065158.1">
    <property type="nucleotide sequence ID" value="NZ_JAXAVU010000014.1"/>
</dbReference>
<name>A0ABU4V891_9PSEU</name>
<evidence type="ECO:0000313" key="1">
    <source>
        <dbReference type="EMBL" id="MDX8148016.1"/>
    </source>
</evidence>